<keyword evidence="4 5" id="KW-0732">Signal</keyword>
<dbReference type="InterPro" id="IPR031825">
    <property type="entry name" value="RXLR"/>
</dbReference>
<protein>
    <recommendedName>
        <fullName evidence="5">RxLR effector protein</fullName>
    </recommendedName>
</protein>
<evidence type="ECO:0000256" key="2">
    <source>
        <dbReference type="ARBA" id="ARBA00010400"/>
    </source>
</evidence>
<evidence type="ECO:0000256" key="3">
    <source>
        <dbReference type="ARBA" id="ARBA00022525"/>
    </source>
</evidence>
<keyword evidence="3 5" id="KW-0964">Secreted</keyword>
<sequence length="95" mass="9906">MRTGNAFAVAAVFLLGSSVSMKVHTDEASSVSSVQAVDAALTEGRVLKSHEGNEGAVNEERARSSVASKIDALVDPARLDAAMSDLATMRALFKL</sequence>
<dbReference type="OrthoDB" id="94197at2759"/>
<comment type="function">
    <text evidence="5">Effector that suppresses plant defense responses during pathogen infection.</text>
</comment>
<evidence type="ECO:0000313" key="7">
    <source>
        <dbReference type="Proteomes" id="UP000694044"/>
    </source>
</evidence>
<dbReference type="Proteomes" id="UP000694044">
    <property type="component" value="Unassembled WGS sequence"/>
</dbReference>
<evidence type="ECO:0000313" key="6">
    <source>
        <dbReference type="EMBL" id="KAG7391038.1"/>
    </source>
</evidence>
<dbReference type="AlphaFoldDB" id="A0A8T1WEM2"/>
<comment type="caution">
    <text evidence="6">The sequence shown here is derived from an EMBL/GenBank/DDBJ whole genome shotgun (WGS) entry which is preliminary data.</text>
</comment>
<evidence type="ECO:0000256" key="1">
    <source>
        <dbReference type="ARBA" id="ARBA00004613"/>
    </source>
</evidence>
<reference evidence="6" key="1">
    <citation type="submission" date="2021-02" db="EMBL/GenBank/DDBJ databases">
        <authorList>
            <person name="Palmer J.M."/>
        </authorList>
    </citation>
    <scope>NUCLEOTIDE SEQUENCE</scope>
    <source>
        <strain evidence="6">SCRP734</strain>
    </source>
</reference>
<dbReference type="EMBL" id="JAGDFM010000025">
    <property type="protein sequence ID" value="KAG7391038.1"/>
    <property type="molecule type" value="Genomic_DNA"/>
</dbReference>
<comment type="domain">
    <text evidence="5">The RxLR-dEER motif acts to carry the protein into the host cell cytoplasm through binding to cell surface phosphatidylinositol-3-phosphate.</text>
</comment>
<feature type="chain" id="PRO_5044967884" description="RxLR effector protein" evidence="5">
    <location>
        <begin position="26"/>
        <end position="95"/>
    </location>
</feature>
<feature type="signal peptide" evidence="5">
    <location>
        <begin position="1"/>
        <end position="25"/>
    </location>
</feature>
<evidence type="ECO:0000256" key="5">
    <source>
        <dbReference type="RuleBase" id="RU367124"/>
    </source>
</evidence>
<organism evidence="6 7">
    <name type="scientific">Phytophthora pseudosyringae</name>
    <dbReference type="NCBI Taxonomy" id="221518"/>
    <lineage>
        <taxon>Eukaryota</taxon>
        <taxon>Sar</taxon>
        <taxon>Stramenopiles</taxon>
        <taxon>Oomycota</taxon>
        <taxon>Peronosporomycetes</taxon>
        <taxon>Peronosporales</taxon>
        <taxon>Peronosporaceae</taxon>
        <taxon>Phytophthora</taxon>
    </lineage>
</organism>
<gene>
    <name evidence="6" type="ORF">PHYPSEUDO_006173</name>
</gene>
<proteinExistence type="inferred from homology"/>
<comment type="subcellular location">
    <subcellularLocation>
        <location evidence="1 5">Secreted</location>
    </subcellularLocation>
</comment>
<name>A0A8T1WEM2_9STRA</name>
<keyword evidence="7" id="KW-1185">Reference proteome</keyword>
<evidence type="ECO:0000256" key="4">
    <source>
        <dbReference type="ARBA" id="ARBA00022729"/>
    </source>
</evidence>
<dbReference type="Pfam" id="PF16810">
    <property type="entry name" value="RXLR"/>
    <property type="match status" value="1"/>
</dbReference>
<accession>A0A8T1WEM2</accession>
<comment type="similarity">
    <text evidence="2 5">Belongs to the RxLR effector family.</text>
</comment>